<accession>A0A7T7CEF5</accession>
<keyword evidence="3" id="KW-1185">Reference proteome</keyword>
<evidence type="ECO:0000256" key="1">
    <source>
        <dbReference type="SAM" id="MobiDB-lite"/>
    </source>
</evidence>
<organism evidence="2 3">
    <name type="scientific">Salicibibacter cibi</name>
    <dbReference type="NCBI Taxonomy" id="2743001"/>
    <lineage>
        <taxon>Bacteria</taxon>
        <taxon>Bacillati</taxon>
        <taxon>Bacillota</taxon>
        <taxon>Bacilli</taxon>
        <taxon>Bacillales</taxon>
        <taxon>Bacillaceae</taxon>
        <taxon>Salicibibacter</taxon>
    </lineage>
</organism>
<evidence type="ECO:0000313" key="2">
    <source>
        <dbReference type="EMBL" id="QQK79009.1"/>
    </source>
</evidence>
<proteinExistence type="predicted"/>
<gene>
    <name evidence="2" type="ORF">HUG20_03235</name>
</gene>
<dbReference type="EMBL" id="CP054706">
    <property type="protein sequence ID" value="QQK79009.1"/>
    <property type="molecule type" value="Genomic_DNA"/>
</dbReference>
<protein>
    <submittedName>
        <fullName evidence="2">Uncharacterized protein</fullName>
    </submittedName>
</protein>
<sequence>MKQMLLLSLSLGVISACGDQEEEQEQKQGESNAASEITGYVVDENDDEVLVVDTEPSSTAGDGEHYDAMWLAHFSEDVELGEKVNAGYGDAIEPYPGETSDVVYIEVLEEERPEEANLTKTEALREILPVEELDVPAIKTLEFDDESNQWTIEMADGVELMGADMDAEVIDFEIDDE</sequence>
<evidence type="ECO:0000313" key="3">
    <source>
        <dbReference type="Proteomes" id="UP000595349"/>
    </source>
</evidence>
<dbReference type="KEGG" id="scib:HUG20_03235"/>
<dbReference type="PROSITE" id="PS51257">
    <property type="entry name" value="PROKAR_LIPOPROTEIN"/>
    <property type="match status" value="1"/>
</dbReference>
<feature type="region of interest" description="Disordered" evidence="1">
    <location>
        <begin position="20"/>
        <end position="40"/>
    </location>
</feature>
<dbReference type="Proteomes" id="UP000595349">
    <property type="component" value="Chromosome"/>
</dbReference>
<dbReference type="RefSeq" id="WP_200088009.1">
    <property type="nucleotide sequence ID" value="NZ_CP054706.1"/>
</dbReference>
<reference evidence="2 3" key="1">
    <citation type="submission" date="2020-06" db="EMBL/GenBank/DDBJ databases">
        <title>Genomic analysis of Salicibibacter sp. NKC21-4.</title>
        <authorList>
            <person name="Oh Y.J."/>
        </authorList>
    </citation>
    <scope>NUCLEOTIDE SEQUENCE [LARGE SCALE GENOMIC DNA]</scope>
    <source>
        <strain evidence="2 3">NKC21-4</strain>
    </source>
</reference>
<name>A0A7T7CEF5_9BACI</name>
<dbReference type="AlphaFoldDB" id="A0A7T7CEF5"/>